<name>A0ABN7SGX4_OIKDI</name>
<dbReference type="InterPro" id="IPR002156">
    <property type="entry name" value="RNaseH_domain"/>
</dbReference>
<evidence type="ECO:0000259" key="8">
    <source>
        <dbReference type="PROSITE" id="PS50879"/>
    </source>
</evidence>
<dbReference type="InterPro" id="IPR012337">
    <property type="entry name" value="RNaseH-like_sf"/>
</dbReference>
<reference evidence="9 10" key="1">
    <citation type="submission" date="2021-04" db="EMBL/GenBank/DDBJ databases">
        <authorList>
            <person name="Bliznina A."/>
        </authorList>
    </citation>
    <scope>NUCLEOTIDE SEQUENCE [LARGE SCALE GENOMIC DNA]</scope>
</reference>
<sequence>MQLYQNLKHDDALNTNQYAEARAILYAARYAKRAGINRLEIRTDSKFCIESLTKFIDNWIRNADKDGIWRSQKGSPVVHQKIFREIYNISKRVNISYQYVPGHSGERGNDAADRLAEVAADRATYFYNRKKLQAKSAASSGQQKSSKLTADDLINNNNVARIGLLRFSEMQPFRSLYIRNDGYLVDDDDIVVVYTDGACRGNHRRDVRHSGSGVYWGDYRKNGRFSVYFPRHNIEENTNQFAEARAILYAARHAAKYEIDSLEIRTDSMFCIDSLTDYIYKWIDNADDDGTWYSSRGRPVVHQEIFSEIHDIANNQVDISYQYVEGHSGEEGNEEANRLAEAAADQAKQFYLNEYD</sequence>
<dbReference type="PANTHER" id="PTHR10642:SF26">
    <property type="entry name" value="RIBONUCLEASE H1"/>
    <property type="match status" value="1"/>
</dbReference>
<accession>A0ABN7SGX4</accession>
<evidence type="ECO:0000256" key="7">
    <source>
        <dbReference type="ARBA" id="ARBA00022801"/>
    </source>
</evidence>
<evidence type="ECO:0000256" key="2">
    <source>
        <dbReference type="ARBA" id="ARBA00005300"/>
    </source>
</evidence>
<dbReference type="InterPro" id="IPR050092">
    <property type="entry name" value="RNase_H"/>
</dbReference>
<keyword evidence="6" id="KW-0255">Endonuclease</keyword>
<evidence type="ECO:0000256" key="3">
    <source>
        <dbReference type="ARBA" id="ARBA00012180"/>
    </source>
</evidence>
<proteinExistence type="inferred from homology"/>
<dbReference type="SUPFAM" id="SSF53098">
    <property type="entry name" value="Ribonuclease H-like"/>
    <property type="match status" value="2"/>
</dbReference>
<organism evidence="9 10">
    <name type="scientific">Oikopleura dioica</name>
    <name type="common">Tunicate</name>
    <dbReference type="NCBI Taxonomy" id="34765"/>
    <lineage>
        <taxon>Eukaryota</taxon>
        <taxon>Metazoa</taxon>
        <taxon>Chordata</taxon>
        <taxon>Tunicata</taxon>
        <taxon>Appendicularia</taxon>
        <taxon>Copelata</taxon>
        <taxon>Oikopleuridae</taxon>
        <taxon>Oikopleura</taxon>
    </lineage>
</organism>
<keyword evidence="5" id="KW-0479">Metal-binding</keyword>
<dbReference type="EC" id="3.1.26.4" evidence="3"/>
<evidence type="ECO:0000256" key="1">
    <source>
        <dbReference type="ARBA" id="ARBA00000077"/>
    </source>
</evidence>
<protein>
    <recommendedName>
        <fullName evidence="3">ribonuclease H</fullName>
        <ecNumber evidence="3">3.1.26.4</ecNumber>
    </recommendedName>
</protein>
<dbReference type="Gene3D" id="3.30.420.10">
    <property type="entry name" value="Ribonuclease H-like superfamily/Ribonuclease H"/>
    <property type="match status" value="2"/>
</dbReference>
<evidence type="ECO:0000313" key="9">
    <source>
        <dbReference type="EMBL" id="CAG5099780.1"/>
    </source>
</evidence>
<dbReference type="CDD" id="cd09280">
    <property type="entry name" value="RNase_HI_eukaryote_like"/>
    <property type="match status" value="1"/>
</dbReference>
<comment type="similarity">
    <text evidence="2">Belongs to the RNase H family.</text>
</comment>
<keyword evidence="7" id="KW-0378">Hydrolase</keyword>
<evidence type="ECO:0000256" key="5">
    <source>
        <dbReference type="ARBA" id="ARBA00022723"/>
    </source>
</evidence>
<dbReference type="EMBL" id="OU015569">
    <property type="protein sequence ID" value="CAG5099780.1"/>
    <property type="molecule type" value="Genomic_DNA"/>
</dbReference>
<dbReference type="PROSITE" id="PS50879">
    <property type="entry name" value="RNASE_H_1"/>
    <property type="match status" value="2"/>
</dbReference>
<comment type="catalytic activity">
    <reaction evidence="1">
        <text>Endonucleolytic cleavage to 5'-phosphomonoester.</text>
        <dbReference type="EC" id="3.1.26.4"/>
    </reaction>
</comment>
<dbReference type="Pfam" id="PF00075">
    <property type="entry name" value="RNase_H"/>
    <property type="match status" value="2"/>
</dbReference>
<dbReference type="InterPro" id="IPR036397">
    <property type="entry name" value="RNaseH_sf"/>
</dbReference>
<keyword evidence="4" id="KW-0540">Nuclease</keyword>
<keyword evidence="10" id="KW-1185">Reference proteome</keyword>
<feature type="domain" description="RNase H type-1" evidence="8">
    <location>
        <begin position="1"/>
        <end position="121"/>
    </location>
</feature>
<gene>
    <name evidence="9" type="ORF">OKIOD_LOCUS8240</name>
</gene>
<feature type="domain" description="RNase H type-1" evidence="8">
    <location>
        <begin position="187"/>
        <end position="345"/>
    </location>
</feature>
<evidence type="ECO:0000256" key="4">
    <source>
        <dbReference type="ARBA" id="ARBA00022722"/>
    </source>
</evidence>
<dbReference type="PANTHER" id="PTHR10642">
    <property type="entry name" value="RIBONUCLEASE H1"/>
    <property type="match status" value="1"/>
</dbReference>
<evidence type="ECO:0000313" key="10">
    <source>
        <dbReference type="Proteomes" id="UP001158576"/>
    </source>
</evidence>
<evidence type="ECO:0000256" key="6">
    <source>
        <dbReference type="ARBA" id="ARBA00022759"/>
    </source>
</evidence>
<dbReference type="Proteomes" id="UP001158576">
    <property type="component" value="Chromosome XSR"/>
</dbReference>